<evidence type="ECO:0000313" key="2">
    <source>
        <dbReference type="EMBL" id="KAH0570966.1"/>
    </source>
</evidence>
<proteinExistence type="predicted"/>
<dbReference type="EMBL" id="AUWU02000007">
    <property type="protein sequence ID" value="KAH0570966.1"/>
    <property type="molecule type" value="Genomic_DNA"/>
</dbReference>
<protein>
    <recommendedName>
        <fullName evidence="4">RRM domain-containing protein</fullName>
    </recommendedName>
</protein>
<dbReference type="VEuPathDB" id="GiardiaDB:SS50377_27259"/>
<evidence type="ECO:0008006" key="4">
    <source>
        <dbReference type="Google" id="ProtNLM"/>
    </source>
</evidence>
<gene>
    <name evidence="1" type="ORF">SS50377_15847</name>
    <name evidence="2" type="ORF">SS50377_27259</name>
</gene>
<evidence type="ECO:0000313" key="3">
    <source>
        <dbReference type="Proteomes" id="UP000018208"/>
    </source>
</evidence>
<keyword evidence="3" id="KW-1185">Reference proteome</keyword>
<organism evidence="1">
    <name type="scientific">Spironucleus salmonicida</name>
    <dbReference type="NCBI Taxonomy" id="348837"/>
    <lineage>
        <taxon>Eukaryota</taxon>
        <taxon>Metamonada</taxon>
        <taxon>Diplomonadida</taxon>
        <taxon>Hexamitidae</taxon>
        <taxon>Hexamitinae</taxon>
        <taxon>Spironucleus</taxon>
    </lineage>
</organism>
<sequence length="117" mass="13001">MGKIIVSSETELKESDMREFFDFCGDILEFTILTSQSPYEVIIEFAGSINNPLLLDGTIFNGFALNIKRYGEKTIQKDTALEELSQITRTKNLIGKGVGWFIGSAKKLMQPCLGGTK</sequence>
<dbReference type="Proteomes" id="UP000018208">
    <property type="component" value="Unassembled WGS sequence"/>
</dbReference>
<dbReference type="EMBL" id="KI546119">
    <property type="protein sequence ID" value="EST44311.1"/>
    <property type="molecule type" value="Genomic_DNA"/>
</dbReference>
<reference evidence="2" key="2">
    <citation type="submission" date="2020-12" db="EMBL/GenBank/DDBJ databases">
        <title>New Spironucleus salmonicida genome in near-complete chromosomes.</title>
        <authorList>
            <person name="Xu F."/>
            <person name="Kurt Z."/>
            <person name="Jimenez-Gonzalez A."/>
            <person name="Astvaldsson A."/>
            <person name="Andersson J.O."/>
            <person name="Svard S.G."/>
        </authorList>
    </citation>
    <scope>NUCLEOTIDE SEQUENCE</scope>
    <source>
        <strain evidence="2">ATCC 50377</strain>
    </source>
</reference>
<name>V6LKQ3_9EUKA</name>
<evidence type="ECO:0000313" key="1">
    <source>
        <dbReference type="EMBL" id="EST44311.1"/>
    </source>
</evidence>
<dbReference type="AlphaFoldDB" id="V6LKQ3"/>
<reference evidence="1 2" key="1">
    <citation type="journal article" date="2014" name="PLoS Genet.">
        <title>The Genome of Spironucleus salmonicida Highlights a Fish Pathogen Adapted to Fluctuating Environments.</title>
        <authorList>
            <person name="Xu F."/>
            <person name="Jerlstrom-Hultqvist J."/>
            <person name="Einarsson E."/>
            <person name="Astvaldsson A."/>
            <person name="Svard S.G."/>
            <person name="Andersson J.O."/>
        </authorList>
    </citation>
    <scope>NUCLEOTIDE SEQUENCE</scope>
    <source>
        <strain evidence="2">ATCC 50377</strain>
    </source>
</reference>
<dbReference type="OrthoDB" id="7763451at2759"/>
<accession>V6LKQ3</accession>